<evidence type="ECO:0000313" key="1">
    <source>
        <dbReference type="EMBL" id="CAK9235038.1"/>
    </source>
</evidence>
<gene>
    <name evidence="1" type="ORF">CSSPTR1EN2_LOCUS22517</name>
</gene>
<dbReference type="PANTHER" id="PTHR36396">
    <property type="entry name" value="MALTASE-GLUCOAMYLASE, INTESTINAL PROTEIN"/>
    <property type="match status" value="1"/>
</dbReference>
<dbReference type="Proteomes" id="UP001497512">
    <property type="component" value="Chromosome 8"/>
</dbReference>
<keyword evidence="2" id="KW-1185">Reference proteome</keyword>
<evidence type="ECO:0000313" key="2">
    <source>
        <dbReference type="Proteomes" id="UP001497512"/>
    </source>
</evidence>
<name>A0ABP0V5F3_9BRYO</name>
<protein>
    <submittedName>
        <fullName evidence="1">Uncharacterized protein</fullName>
    </submittedName>
</protein>
<proteinExistence type="predicted"/>
<dbReference type="PANTHER" id="PTHR36396:SF1">
    <property type="entry name" value="MALTASE-GLUCOAMYLASE, INTESTINAL PROTEIN"/>
    <property type="match status" value="1"/>
</dbReference>
<sequence>MSNCPYKPQLPPEEELDCCPDKPRKALAQEPIFPDKNQYCFIEISGPCGMKKRFAKGTKASFAVERFNCLLKDPNMPVVCIAAVKEGEEPIEFGNDVELILYDNAWTLQIVQEGFHMSSSFESPDAFVHLL</sequence>
<accession>A0ABP0V5F3</accession>
<organism evidence="1 2">
    <name type="scientific">Sphagnum troendelagicum</name>
    <dbReference type="NCBI Taxonomy" id="128251"/>
    <lineage>
        <taxon>Eukaryota</taxon>
        <taxon>Viridiplantae</taxon>
        <taxon>Streptophyta</taxon>
        <taxon>Embryophyta</taxon>
        <taxon>Bryophyta</taxon>
        <taxon>Sphagnophytina</taxon>
        <taxon>Sphagnopsida</taxon>
        <taxon>Sphagnales</taxon>
        <taxon>Sphagnaceae</taxon>
        <taxon>Sphagnum</taxon>
    </lineage>
</organism>
<dbReference type="EMBL" id="OZ019900">
    <property type="protein sequence ID" value="CAK9235038.1"/>
    <property type="molecule type" value="Genomic_DNA"/>
</dbReference>
<reference evidence="1" key="1">
    <citation type="submission" date="2024-02" db="EMBL/GenBank/DDBJ databases">
        <authorList>
            <consortium name="ELIXIR-Norway"/>
            <consortium name="Elixir Norway"/>
        </authorList>
    </citation>
    <scope>NUCLEOTIDE SEQUENCE</scope>
</reference>